<dbReference type="InterPro" id="IPR008972">
    <property type="entry name" value="Cupredoxin"/>
</dbReference>
<evidence type="ECO:0000256" key="1">
    <source>
        <dbReference type="ARBA" id="ARBA00010609"/>
    </source>
</evidence>
<dbReference type="InterPro" id="IPR001117">
    <property type="entry name" value="Cu-oxidase_2nd"/>
</dbReference>
<keyword evidence="4" id="KW-0378">Hydrolase</keyword>
<evidence type="ECO:0000256" key="5">
    <source>
        <dbReference type="SAM" id="MobiDB-lite"/>
    </source>
</evidence>
<dbReference type="EC" id="3.4.19.13" evidence="4"/>
<sequence length="1003" mass="106069">MPLRRLRPLPAAAAVTVLLLAFASTVAAARPGNSVPVRKYDWHVTLSVAAPDCWERTVLLVNGELSPTLEVVQGEELQLTLHNDLPSDWPNVHPGLSIHWHGWDMRGYPWYDGTAYIEHCPVPAGSSFTYRFRVNEPPGTYMWHGHAGNDRSDGLAGPLIVRPRPDVPQPVPAPQYDEERTLFITDWWHTTGGALSMRLNRPFDANRTTNTSGAWAWAILINGRGYYGDCTLNAGGVTTPTNCSVQNYWVPPGASAVQPWASSVNPGCAHQNVTVEAGKSYLVRLISATSLLYTTVCFEGHDVTIVAADAVPVEPIKASALNGCVDINSGQRDSESEEDFSEQEDPSLEGWLVADSTHSDSESSQSSELQRLYQRLKQPAVLVGLAGALLLLLVAVAAYSSGRRTGRLQVSGCAGLTPPTLQGDTVAPEGSIEGSFEALHDYRGRPRSVTAAGGLVAADHGRCSDIGAAVLQEGGNAVDAAIATALCQGVLNPQASGAGGGHFMLIRLPNGTAECIDAREFAPGAANETMFVGRPDAAISGGLAVAVPLELRGMWTAHQRHGRLAWKRLFEPAIKLAASGFPAHPYLVATLSGESQVAALSQWPAIRDTFLIRQGGKWRGPHVNETCCKRPQLAALLSDVAEEGPDVLYVGKYAKQLAADIQAAGGVITTVDLASAAPVISQPLRRHIWGMDWIGAPPPSSSAAVLAALEILAGYEQPLAGSGSVGVHRMTEALKHAFALRMSLGDPGPSPDLPFIDLSAILSALNSSDFIDSLRSSVSDSGTLPLSAYGGAFNITTVGVHPEDHGTSHLSVVDADRMAVAMTTTINTGFGSKVLSPSTGLLLNNQMDDFSTPGQPNVYGIAPSKANFIRPRKKPFSSMSPLIVERNGSLVLAIGASGGPRIISAVLQACVRLVAYGEGLFPAIANPRLHHQLTPNSLYVEDWNATGVSFKYDADTAELLAGRGHNVSSTAWGAVTQAILLDADSGLLHGVSDPRKDGAPAAA</sequence>
<comment type="catalytic activity">
    <reaction evidence="4">
        <text>an S-substituted glutathione + H2O = an S-substituted L-cysteinylglycine + L-glutamate</text>
        <dbReference type="Rhea" id="RHEA:59468"/>
        <dbReference type="ChEBI" id="CHEBI:15377"/>
        <dbReference type="ChEBI" id="CHEBI:29985"/>
        <dbReference type="ChEBI" id="CHEBI:90779"/>
        <dbReference type="ChEBI" id="CHEBI:143103"/>
        <dbReference type="EC" id="3.4.19.13"/>
    </reaction>
</comment>
<feature type="chain" id="PRO_5042087781" description="Glutathione hydrolase" evidence="7">
    <location>
        <begin position="29"/>
        <end position="1003"/>
    </location>
</feature>
<keyword evidence="6" id="KW-1133">Transmembrane helix</keyword>
<dbReference type="GO" id="GO:0103068">
    <property type="term" value="F:leukotriene C4 gamma-glutamyl transferase activity"/>
    <property type="evidence" value="ECO:0007669"/>
    <property type="project" value="UniProtKB-EC"/>
</dbReference>
<gene>
    <name evidence="10" type="ORF">COHA_007781</name>
</gene>
<feature type="binding site" evidence="3">
    <location>
        <position position="899"/>
    </location>
    <ligand>
        <name>L-glutamate</name>
        <dbReference type="ChEBI" id="CHEBI:29985"/>
    </ligand>
</feature>
<comment type="function">
    <text evidence="4">Cleaves the gamma-glutamyl peptide bond of glutathione and glutathione conjugates.</text>
</comment>
<dbReference type="InterPro" id="IPR000101">
    <property type="entry name" value="GGT_peptidase"/>
</dbReference>
<feature type="transmembrane region" description="Helical" evidence="6">
    <location>
        <begin position="380"/>
        <end position="399"/>
    </location>
</feature>
<dbReference type="PANTHER" id="PTHR11686">
    <property type="entry name" value="GAMMA GLUTAMYL TRANSPEPTIDASE"/>
    <property type="match status" value="1"/>
</dbReference>
<keyword evidence="11" id="KW-1185">Reference proteome</keyword>
<comment type="catalytic activity">
    <reaction evidence="4">
        <text>glutathione + H2O = L-cysteinylglycine + L-glutamate</text>
        <dbReference type="Rhea" id="RHEA:28807"/>
        <dbReference type="ChEBI" id="CHEBI:15377"/>
        <dbReference type="ChEBI" id="CHEBI:29985"/>
        <dbReference type="ChEBI" id="CHEBI:57925"/>
        <dbReference type="ChEBI" id="CHEBI:61694"/>
        <dbReference type="EC" id="3.4.19.13"/>
    </reaction>
</comment>
<dbReference type="InterPro" id="IPR029055">
    <property type="entry name" value="Ntn_hydrolases_N"/>
</dbReference>
<feature type="compositionally biased region" description="Acidic residues" evidence="5">
    <location>
        <begin position="335"/>
        <end position="347"/>
    </location>
</feature>
<feature type="domain" description="Plastocyanin-like" evidence="9">
    <location>
        <begin position="47"/>
        <end position="165"/>
    </location>
</feature>
<dbReference type="InterPro" id="IPR011707">
    <property type="entry name" value="Cu-oxidase-like_N"/>
</dbReference>
<dbReference type="Gene3D" id="2.60.40.420">
    <property type="entry name" value="Cupredoxins - blue copper proteins"/>
    <property type="match status" value="2"/>
</dbReference>
<protein>
    <recommendedName>
        <fullName evidence="4">Glutathione hydrolase</fullName>
        <ecNumber evidence="4">2.3.2.2</ecNumber>
        <ecNumber evidence="4">3.4.19.13</ecNumber>
    </recommendedName>
    <alternativeName>
        <fullName evidence="4">Gamma-glutamyltransferase</fullName>
    </alternativeName>
    <alternativeName>
        <fullName evidence="4">Gamma-glutamyltranspeptidase</fullName>
    </alternativeName>
</protein>
<accession>A0AAD5H366</accession>
<dbReference type="PANTHER" id="PTHR11686:SF9">
    <property type="entry name" value="RE13973P"/>
    <property type="match status" value="1"/>
</dbReference>
<dbReference type="GO" id="GO:0036374">
    <property type="term" value="F:glutathione hydrolase activity"/>
    <property type="evidence" value="ECO:0007669"/>
    <property type="project" value="UniProtKB-UniRule"/>
</dbReference>
<evidence type="ECO:0000313" key="11">
    <source>
        <dbReference type="Proteomes" id="UP001205105"/>
    </source>
</evidence>
<feature type="binding site" evidence="3">
    <location>
        <begin position="825"/>
        <end position="827"/>
    </location>
    <ligand>
        <name>L-glutamate</name>
        <dbReference type="ChEBI" id="CHEBI:29985"/>
    </ligand>
</feature>
<dbReference type="Gene3D" id="3.60.20.40">
    <property type="match status" value="1"/>
</dbReference>
<evidence type="ECO:0000256" key="3">
    <source>
        <dbReference type="PIRSR" id="PIRSR600101-2"/>
    </source>
</evidence>
<evidence type="ECO:0000256" key="7">
    <source>
        <dbReference type="SAM" id="SignalP"/>
    </source>
</evidence>
<dbReference type="Gene3D" id="1.10.246.130">
    <property type="match status" value="1"/>
</dbReference>
<feature type="binding site" evidence="3">
    <location>
        <position position="849"/>
    </location>
    <ligand>
        <name>L-glutamate</name>
        <dbReference type="ChEBI" id="CHEBI:29985"/>
    </ligand>
</feature>
<feature type="region of interest" description="Disordered" evidence="5">
    <location>
        <begin position="327"/>
        <end position="347"/>
    </location>
</feature>
<comment type="similarity">
    <text evidence="1">Belongs to the multicopper oxidase family.</text>
</comment>
<evidence type="ECO:0000259" key="9">
    <source>
        <dbReference type="Pfam" id="PF07732"/>
    </source>
</evidence>
<dbReference type="EMBL" id="JADXDR010000125">
    <property type="protein sequence ID" value="KAI7838520.1"/>
    <property type="molecule type" value="Genomic_DNA"/>
</dbReference>
<dbReference type="Pfam" id="PF01019">
    <property type="entry name" value="G_glu_transpept"/>
    <property type="match status" value="1"/>
</dbReference>
<dbReference type="PRINTS" id="PR01210">
    <property type="entry name" value="GGTRANSPTASE"/>
</dbReference>
<dbReference type="SUPFAM" id="SSF49503">
    <property type="entry name" value="Cupredoxins"/>
    <property type="match status" value="2"/>
</dbReference>
<evidence type="ECO:0000259" key="8">
    <source>
        <dbReference type="Pfam" id="PF00394"/>
    </source>
</evidence>
<feature type="domain" description="Plastocyanin-like" evidence="8">
    <location>
        <begin position="179"/>
        <end position="322"/>
    </location>
</feature>
<comment type="catalytic activity">
    <reaction evidence="4">
        <text>an N-terminal (5-L-glutamyl)-[peptide] + an alpha-amino acid = 5-L-glutamyl amino acid + an N-terminal L-alpha-aminoacyl-[peptide]</text>
        <dbReference type="Rhea" id="RHEA:23904"/>
        <dbReference type="Rhea" id="RHEA-COMP:9780"/>
        <dbReference type="Rhea" id="RHEA-COMP:9795"/>
        <dbReference type="ChEBI" id="CHEBI:77644"/>
        <dbReference type="ChEBI" id="CHEBI:78597"/>
        <dbReference type="ChEBI" id="CHEBI:78599"/>
        <dbReference type="ChEBI" id="CHEBI:78608"/>
        <dbReference type="EC" id="2.3.2.2"/>
    </reaction>
</comment>
<dbReference type="CDD" id="cd04205">
    <property type="entry name" value="CuRO_2_LCC_like"/>
    <property type="match status" value="1"/>
</dbReference>
<evidence type="ECO:0000256" key="2">
    <source>
        <dbReference type="PIRSR" id="PIRSR600101-1"/>
    </source>
</evidence>
<dbReference type="Pfam" id="PF07732">
    <property type="entry name" value="Cu-oxidase_3"/>
    <property type="match status" value="1"/>
</dbReference>
<keyword evidence="7" id="KW-0732">Signal</keyword>
<feature type="signal peptide" evidence="7">
    <location>
        <begin position="1"/>
        <end position="28"/>
    </location>
</feature>
<dbReference type="EC" id="2.3.2.2" evidence="4"/>
<name>A0AAD5H366_9CHLO</name>
<keyword evidence="4" id="KW-0012">Acyltransferase</keyword>
<organism evidence="10 11">
    <name type="scientific">Chlorella ohadii</name>
    <dbReference type="NCBI Taxonomy" id="2649997"/>
    <lineage>
        <taxon>Eukaryota</taxon>
        <taxon>Viridiplantae</taxon>
        <taxon>Chlorophyta</taxon>
        <taxon>core chlorophytes</taxon>
        <taxon>Trebouxiophyceae</taxon>
        <taxon>Chlorellales</taxon>
        <taxon>Chlorellaceae</taxon>
        <taxon>Chlorella clade</taxon>
        <taxon>Chlorella</taxon>
    </lineage>
</organism>
<dbReference type="GO" id="GO:0005886">
    <property type="term" value="C:plasma membrane"/>
    <property type="evidence" value="ECO:0007669"/>
    <property type="project" value="TreeGrafter"/>
</dbReference>
<evidence type="ECO:0000313" key="10">
    <source>
        <dbReference type="EMBL" id="KAI7838520.1"/>
    </source>
</evidence>
<dbReference type="InterPro" id="IPR043137">
    <property type="entry name" value="GGT_ssub_C"/>
</dbReference>
<dbReference type="GO" id="GO:0005507">
    <property type="term" value="F:copper ion binding"/>
    <property type="evidence" value="ECO:0007669"/>
    <property type="project" value="InterPro"/>
</dbReference>
<evidence type="ECO:0000256" key="6">
    <source>
        <dbReference type="SAM" id="Phobius"/>
    </source>
</evidence>
<keyword evidence="6" id="KW-0812">Transmembrane</keyword>
<keyword evidence="6" id="KW-0472">Membrane</keyword>
<evidence type="ECO:0000256" key="4">
    <source>
        <dbReference type="RuleBase" id="RU368068"/>
    </source>
</evidence>
<dbReference type="Proteomes" id="UP001205105">
    <property type="component" value="Unassembled WGS sequence"/>
</dbReference>
<comment type="caution">
    <text evidence="10">The sequence shown here is derived from an EMBL/GenBank/DDBJ whole genome shotgun (WGS) entry which is preliminary data.</text>
</comment>
<proteinExistence type="inferred from homology"/>
<dbReference type="SUPFAM" id="SSF56235">
    <property type="entry name" value="N-terminal nucleophile aminohydrolases (Ntn hydrolases)"/>
    <property type="match status" value="1"/>
</dbReference>
<dbReference type="AlphaFoldDB" id="A0AAD5H366"/>
<feature type="active site" description="Nucleophile" evidence="2">
    <location>
        <position position="807"/>
    </location>
</feature>
<comment type="pathway">
    <text evidence="4">Sulfur metabolism; glutathione metabolism.</text>
</comment>
<keyword evidence="4" id="KW-0808">Transferase</keyword>
<dbReference type="InterPro" id="IPR043138">
    <property type="entry name" value="GGT_lsub"/>
</dbReference>
<feature type="binding site" evidence="3">
    <location>
        <begin position="877"/>
        <end position="878"/>
    </location>
    <ligand>
        <name>L-glutamate</name>
        <dbReference type="ChEBI" id="CHEBI:29985"/>
    </ligand>
</feature>
<dbReference type="CDD" id="cd04206">
    <property type="entry name" value="CuRO_1_LCC_like"/>
    <property type="match status" value="1"/>
</dbReference>
<dbReference type="Pfam" id="PF00394">
    <property type="entry name" value="Cu-oxidase"/>
    <property type="match status" value="1"/>
</dbReference>
<dbReference type="GO" id="GO:0006751">
    <property type="term" value="P:glutathione catabolic process"/>
    <property type="evidence" value="ECO:0007669"/>
    <property type="project" value="UniProtKB-UniRule"/>
</dbReference>
<feature type="binding site" evidence="3">
    <location>
        <position position="519"/>
    </location>
    <ligand>
        <name>L-glutamate</name>
        <dbReference type="ChEBI" id="CHEBI:29985"/>
    </ligand>
</feature>
<dbReference type="FunFam" id="3.60.20.40:FF:000001">
    <property type="entry name" value="Gamma-glutamyltranspeptidase 1"/>
    <property type="match status" value="1"/>
</dbReference>
<reference evidence="10" key="1">
    <citation type="submission" date="2020-11" db="EMBL/GenBank/DDBJ databases">
        <title>Chlorella ohadii genome sequencing and assembly.</title>
        <authorList>
            <person name="Murik O."/>
            <person name="Treves H."/>
            <person name="Kedem I."/>
            <person name="Shotland Y."/>
            <person name="Kaplan A."/>
        </authorList>
    </citation>
    <scope>NUCLEOTIDE SEQUENCE</scope>
    <source>
        <strain evidence="10">1</strain>
    </source>
</reference>